<gene>
    <name evidence="2" type="ORF">QP939_11125</name>
</gene>
<organism evidence="2 3">
    <name type="scientific">Amycolatopsis nalaikhensis</name>
    <dbReference type="NCBI Taxonomy" id="715472"/>
    <lineage>
        <taxon>Bacteria</taxon>
        <taxon>Bacillati</taxon>
        <taxon>Actinomycetota</taxon>
        <taxon>Actinomycetes</taxon>
        <taxon>Pseudonocardiales</taxon>
        <taxon>Pseudonocardiaceae</taxon>
        <taxon>Amycolatopsis</taxon>
    </lineage>
</organism>
<reference evidence="2 3" key="1">
    <citation type="submission" date="2023-06" db="EMBL/GenBank/DDBJ databases">
        <authorList>
            <person name="Oyuntsetseg B."/>
            <person name="Kim S.B."/>
        </authorList>
    </citation>
    <scope>NUCLEOTIDE SEQUENCE [LARGE SCALE GENOMIC DNA]</scope>
    <source>
        <strain evidence="2 3">2-2</strain>
    </source>
</reference>
<dbReference type="Gene3D" id="3.30.70.120">
    <property type="match status" value="1"/>
</dbReference>
<evidence type="ECO:0000256" key="1">
    <source>
        <dbReference type="ARBA" id="ARBA00010554"/>
    </source>
</evidence>
<dbReference type="Proteomes" id="UP001227101">
    <property type="component" value="Chromosome"/>
</dbReference>
<dbReference type="Pfam" id="PF02641">
    <property type="entry name" value="DUF190"/>
    <property type="match status" value="1"/>
</dbReference>
<dbReference type="EMBL" id="CP127173">
    <property type="protein sequence ID" value="WIV59131.1"/>
    <property type="molecule type" value="Genomic_DNA"/>
</dbReference>
<evidence type="ECO:0000313" key="3">
    <source>
        <dbReference type="Proteomes" id="UP001227101"/>
    </source>
</evidence>
<name>A0ABY8XU73_9PSEU</name>
<dbReference type="RefSeq" id="WP_285456608.1">
    <property type="nucleotide sequence ID" value="NZ_CP127173.1"/>
</dbReference>
<keyword evidence="3" id="KW-1185">Reference proteome</keyword>
<dbReference type="InterPro" id="IPR011322">
    <property type="entry name" value="N-reg_PII-like_a/b"/>
</dbReference>
<accession>A0ABY8XU73</accession>
<dbReference type="InterPro" id="IPR003793">
    <property type="entry name" value="UPF0166"/>
</dbReference>
<proteinExistence type="inferred from homology"/>
<dbReference type="PANTHER" id="PTHR35983:SF1">
    <property type="entry name" value="UPF0166 PROTEIN TM_0021"/>
    <property type="match status" value="1"/>
</dbReference>
<dbReference type="InterPro" id="IPR015867">
    <property type="entry name" value="N-reg_PII/ATP_PRibTrfase_C"/>
</dbReference>
<sequence>MKSSGRALRLSIFIGESDHWHHKPLYAEIVHRAHKAGLAGATVIRGVEGYGAASRIHTTHLFRLSEDLPLLIIIADAEERIRGFLPQLDELDLSGLVALDEVETIHYTQPERKHAHWWSTSS</sequence>
<dbReference type="SUPFAM" id="SSF54913">
    <property type="entry name" value="GlnB-like"/>
    <property type="match status" value="1"/>
</dbReference>
<comment type="similarity">
    <text evidence="1">Belongs to the UPF0166 family.</text>
</comment>
<protein>
    <submittedName>
        <fullName evidence="2">DUF190 domain-containing protein</fullName>
    </submittedName>
</protein>
<evidence type="ECO:0000313" key="2">
    <source>
        <dbReference type="EMBL" id="WIV59131.1"/>
    </source>
</evidence>
<dbReference type="PANTHER" id="PTHR35983">
    <property type="entry name" value="UPF0166 PROTEIN TM_0021"/>
    <property type="match status" value="1"/>
</dbReference>